<evidence type="ECO:0000256" key="2">
    <source>
        <dbReference type="ARBA" id="ARBA00022475"/>
    </source>
</evidence>
<feature type="transmembrane region" description="Helical" evidence="6">
    <location>
        <begin position="119"/>
        <end position="140"/>
    </location>
</feature>
<keyword evidence="3 6" id="KW-0812">Transmembrane</keyword>
<gene>
    <name evidence="7" type="ORF">H8693_10125</name>
</gene>
<evidence type="ECO:0000256" key="3">
    <source>
        <dbReference type="ARBA" id="ARBA00022692"/>
    </source>
</evidence>
<dbReference type="EMBL" id="JACRSS010000006">
    <property type="protein sequence ID" value="MBC8539281.1"/>
    <property type="molecule type" value="Genomic_DNA"/>
</dbReference>
<name>A0A926DJC8_9FIRM</name>
<dbReference type="Proteomes" id="UP000617951">
    <property type="component" value="Unassembled WGS sequence"/>
</dbReference>
<feature type="transmembrane region" description="Helical" evidence="6">
    <location>
        <begin position="286"/>
        <end position="303"/>
    </location>
</feature>
<evidence type="ECO:0000256" key="4">
    <source>
        <dbReference type="ARBA" id="ARBA00022989"/>
    </source>
</evidence>
<feature type="transmembrane region" description="Helical" evidence="6">
    <location>
        <begin position="15"/>
        <end position="45"/>
    </location>
</feature>
<proteinExistence type="predicted"/>
<dbReference type="RefSeq" id="WP_249280876.1">
    <property type="nucleotide sequence ID" value="NZ_JACRSS010000006.1"/>
</dbReference>
<dbReference type="GO" id="GO:0005886">
    <property type="term" value="C:plasma membrane"/>
    <property type="evidence" value="ECO:0007669"/>
    <property type="project" value="UniProtKB-SubCell"/>
</dbReference>
<feature type="transmembrane region" description="Helical" evidence="6">
    <location>
        <begin position="216"/>
        <end position="237"/>
    </location>
</feature>
<evidence type="ECO:0000256" key="1">
    <source>
        <dbReference type="ARBA" id="ARBA00004651"/>
    </source>
</evidence>
<protein>
    <submittedName>
        <fullName evidence="7">Branched-chain amino acid ABC transporter permease</fullName>
    </submittedName>
</protein>
<keyword evidence="4 6" id="KW-1133">Transmembrane helix</keyword>
<dbReference type="InterPro" id="IPR043428">
    <property type="entry name" value="LivM-like"/>
</dbReference>
<comment type="caution">
    <text evidence="7">The sequence shown here is derived from an EMBL/GenBank/DDBJ whole genome shotgun (WGS) entry which is preliminary data.</text>
</comment>
<keyword evidence="2" id="KW-1003">Cell membrane</keyword>
<evidence type="ECO:0000256" key="6">
    <source>
        <dbReference type="SAM" id="Phobius"/>
    </source>
</evidence>
<dbReference type="PANTHER" id="PTHR30482:SF10">
    <property type="entry name" value="HIGH-AFFINITY BRANCHED-CHAIN AMINO ACID TRANSPORT PROTEIN BRAE"/>
    <property type="match status" value="1"/>
</dbReference>
<feature type="transmembrane region" description="Helical" evidence="6">
    <location>
        <begin position="165"/>
        <end position="182"/>
    </location>
</feature>
<feature type="transmembrane region" description="Helical" evidence="6">
    <location>
        <begin position="57"/>
        <end position="82"/>
    </location>
</feature>
<dbReference type="GO" id="GO:0015658">
    <property type="term" value="F:branched-chain amino acid transmembrane transporter activity"/>
    <property type="evidence" value="ECO:0007669"/>
    <property type="project" value="InterPro"/>
</dbReference>
<evidence type="ECO:0000313" key="8">
    <source>
        <dbReference type="Proteomes" id="UP000617951"/>
    </source>
</evidence>
<comment type="subcellular location">
    <subcellularLocation>
        <location evidence="1">Cell membrane</location>
        <topology evidence="1">Multi-pass membrane protein</topology>
    </subcellularLocation>
</comment>
<keyword evidence="8" id="KW-1185">Reference proteome</keyword>
<keyword evidence="5 6" id="KW-0472">Membrane</keyword>
<dbReference type="PANTHER" id="PTHR30482">
    <property type="entry name" value="HIGH-AFFINITY BRANCHED-CHAIN AMINO ACID TRANSPORT SYSTEM PERMEASE"/>
    <property type="match status" value="1"/>
</dbReference>
<dbReference type="Pfam" id="PF02653">
    <property type="entry name" value="BPD_transp_2"/>
    <property type="match status" value="1"/>
</dbReference>
<dbReference type="CDD" id="cd06581">
    <property type="entry name" value="TM_PBP1_LivM_like"/>
    <property type="match status" value="1"/>
</dbReference>
<sequence>MTFASLKKAVNARKWPVLIVCLVLLVAAPIVIQHGLVLTVMIYIMLYSILSMGDMVILGYGGMLNMGHTAFYGVGAYVSALLALHTDLPFIACFLIAGIAAAIFGFLLSVPCLRVSADFLGLITLAFLELFKAVVTNWTAVTRGPMGLVGIPSASLFGFEFNTQIRFYYLIFVVLILVYFILSRMMKAPFGRALQATRDDEIGARAVGIDVNRQKVYAFVVGAAVAGLAGSLFAHYVGFIAPNSFALDATLLITQMCILGGLGSLKGAIFGAAFFTIMPEIIRPLAEYRVGVGGVIMLLVILIRPQGVLGSRAFAGKGGIFGNLGRQLKRRQAALARRK</sequence>
<dbReference type="AlphaFoldDB" id="A0A926DJC8"/>
<accession>A0A926DJC8</accession>
<evidence type="ECO:0000313" key="7">
    <source>
        <dbReference type="EMBL" id="MBC8539281.1"/>
    </source>
</evidence>
<feature type="transmembrane region" description="Helical" evidence="6">
    <location>
        <begin position="88"/>
        <end position="107"/>
    </location>
</feature>
<dbReference type="InterPro" id="IPR001851">
    <property type="entry name" value="ABC_transp_permease"/>
</dbReference>
<feature type="transmembrane region" description="Helical" evidence="6">
    <location>
        <begin position="249"/>
        <end position="274"/>
    </location>
</feature>
<organism evidence="7 8">
    <name type="scientific">Guopingia tenuis</name>
    <dbReference type="NCBI Taxonomy" id="2763656"/>
    <lineage>
        <taxon>Bacteria</taxon>
        <taxon>Bacillati</taxon>
        <taxon>Bacillota</taxon>
        <taxon>Clostridia</taxon>
        <taxon>Christensenellales</taxon>
        <taxon>Christensenellaceae</taxon>
        <taxon>Guopingia</taxon>
    </lineage>
</organism>
<reference evidence="7" key="1">
    <citation type="submission" date="2020-08" db="EMBL/GenBank/DDBJ databases">
        <title>Genome public.</title>
        <authorList>
            <person name="Liu C."/>
            <person name="Sun Q."/>
        </authorList>
    </citation>
    <scope>NUCLEOTIDE SEQUENCE</scope>
    <source>
        <strain evidence="7">NSJ-63</strain>
    </source>
</reference>
<evidence type="ECO:0000256" key="5">
    <source>
        <dbReference type="ARBA" id="ARBA00023136"/>
    </source>
</evidence>